<evidence type="ECO:0000256" key="1">
    <source>
        <dbReference type="SAM" id="MobiDB-lite"/>
    </source>
</evidence>
<name>A0AAU2A377_9ACTN</name>
<evidence type="ECO:0000313" key="2">
    <source>
        <dbReference type="EMBL" id="WTT17829.1"/>
    </source>
</evidence>
<feature type="region of interest" description="Disordered" evidence="1">
    <location>
        <begin position="117"/>
        <end position="138"/>
    </location>
</feature>
<gene>
    <name evidence="2" type="ORF">OHA22_20915</name>
</gene>
<proteinExistence type="predicted"/>
<dbReference type="AlphaFoldDB" id="A0AAU2A377"/>
<accession>A0AAU2A377</accession>
<sequence length="138" mass="14766">MSKNLTPREVLESYEAAAFRLSGVARRLLADNPDLPVLQVTPSAGGVAYQGGWATLQLSVDTEDDVKAWALVLGVAAETKFFDQTSTVGRPFLFFDAKAEIDGVEVKIQTSRTVPDEELPLWRGKQQSAAAGTPGGGE</sequence>
<reference evidence="2" key="1">
    <citation type="submission" date="2022-10" db="EMBL/GenBank/DDBJ databases">
        <title>The complete genomes of actinobacterial strains from the NBC collection.</title>
        <authorList>
            <person name="Joergensen T.S."/>
            <person name="Alvarez Arevalo M."/>
            <person name="Sterndorff E.B."/>
            <person name="Faurdal D."/>
            <person name="Vuksanovic O."/>
            <person name="Mourched A.-S."/>
            <person name="Charusanti P."/>
            <person name="Shaw S."/>
            <person name="Blin K."/>
            <person name="Weber T."/>
        </authorList>
    </citation>
    <scope>NUCLEOTIDE SEQUENCE</scope>
    <source>
        <strain evidence="2">NBC_00093</strain>
    </source>
</reference>
<protein>
    <submittedName>
        <fullName evidence="2">Uncharacterized protein</fullName>
    </submittedName>
</protein>
<dbReference type="EMBL" id="CP108222">
    <property type="protein sequence ID" value="WTT17829.1"/>
    <property type="molecule type" value="Genomic_DNA"/>
</dbReference>
<organism evidence="2">
    <name type="scientific">Streptomyces sp. NBC_00093</name>
    <dbReference type="NCBI Taxonomy" id="2975649"/>
    <lineage>
        <taxon>Bacteria</taxon>
        <taxon>Bacillati</taxon>
        <taxon>Actinomycetota</taxon>
        <taxon>Actinomycetes</taxon>
        <taxon>Kitasatosporales</taxon>
        <taxon>Streptomycetaceae</taxon>
        <taxon>Streptomyces</taxon>
    </lineage>
</organism>